<evidence type="ECO:0000313" key="6">
    <source>
        <dbReference type="EMBL" id="MFC6014482.1"/>
    </source>
</evidence>
<name>A0ABW1JZU4_9NOCA</name>
<keyword evidence="4" id="KW-0143">Chaperone</keyword>
<comment type="similarity">
    <text evidence="2">Belongs to the EspG family.</text>
</comment>
<dbReference type="RefSeq" id="WP_378609823.1">
    <property type="nucleotide sequence ID" value="NZ_JBHSQN010000017.1"/>
</dbReference>
<evidence type="ECO:0000313" key="7">
    <source>
        <dbReference type="Proteomes" id="UP001596223"/>
    </source>
</evidence>
<dbReference type="InterPro" id="IPR025734">
    <property type="entry name" value="EspG"/>
</dbReference>
<accession>A0ABW1JZU4</accession>
<evidence type="ECO:0000256" key="3">
    <source>
        <dbReference type="ARBA" id="ARBA00022490"/>
    </source>
</evidence>
<protein>
    <submittedName>
        <fullName evidence="6">ESX secretion-associated protein EspG</fullName>
    </submittedName>
</protein>
<dbReference type="Proteomes" id="UP001596223">
    <property type="component" value="Unassembled WGS sequence"/>
</dbReference>
<comment type="caution">
    <text evidence="6">The sequence shown here is derived from an EMBL/GenBank/DDBJ whole genome shotgun (WGS) entry which is preliminary data.</text>
</comment>
<proteinExistence type="inferred from homology"/>
<evidence type="ECO:0000256" key="2">
    <source>
        <dbReference type="ARBA" id="ARBA00006411"/>
    </source>
</evidence>
<keyword evidence="3" id="KW-0963">Cytoplasm</keyword>
<comment type="subcellular location">
    <subcellularLocation>
        <location evidence="1">Cytoplasm</location>
    </subcellularLocation>
</comment>
<reference evidence="7" key="1">
    <citation type="journal article" date="2019" name="Int. J. Syst. Evol. Microbiol.">
        <title>The Global Catalogue of Microorganisms (GCM) 10K type strain sequencing project: providing services to taxonomists for standard genome sequencing and annotation.</title>
        <authorList>
            <consortium name="The Broad Institute Genomics Platform"/>
            <consortium name="The Broad Institute Genome Sequencing Center for Infectious Disease"/>
            <person name="Wu L."/>
            <person name="Ma J."/>
        </authorList>
    </citation>
    <scope>NUCLEOTIDE SEQUENCE [LARGE SCALE GENOMIC DNA]</scope>
    <source>
        <strain evidence="7">CCUG 36956</strain>
    </source>
</reference>
<keyword evidence="7" id="KW-1185">Reference proteome</keyword>
<dbReference type="Pfam" id="PF14011">
    <property type="entry name" value="ESX-1_EspG"/>
    <property type="match status" value="1"/>
</dbReference>
<evidence type="ECO:0000256" key="1">
    <source>
        <dbReference type="ARBA" id="ARBA00004496"/>
    </source>
</evidence>
<feature type="region of interest" description="Disordered" evidence="5">
    <location>
        <begin position="147"/>
        <end position="169"/>
    </location>
</feature>
<dbReference type="EMBL" id="JBHSQN010000017">
    <property type="protein sequence ID" value="MFC6014482.1"/>
    <property type="molecule type" value="Genomic_DNA"/>
</dbReference>
<evidence type="ECO:0000256" key="5">
    <source>
        <dbReference type="SAM" id="MobiDB-lite"/>
    </source>
</evidence>
<sequence>MTDSLAPGLGYQLDGLTFQLALEANRRDRFPYPLSYRREFTTYRADDERRRGEAGTRLRRIYDEQLHAVFQVLLEPRVRVEIEGVHGPQSQVLRVLAGIAGPIAVLAVQQPGPTPAHGGDIALSTHRSTGIAADITARIPRLRAGSQPRFEGRRGDLETPVYSRHPTQLSPTEQLRRFFHRPRGGGGEITVYPGYQLDSRPTDDGRAFCWLDYPDDGRYLLQNHDSENFTVIPGGPEELMRQIGARIDVLSRPQPTAW</sequence>
<gene>
    <name evidence="6" type="ORF">ACFP3H_25800</name>
</gene>
<evidence type="ECO:0000256" key="4">
    <source>
        <dbReference type="ARBA" id="ARBA00023186"/>
    </source>
</evidence>
<organism evidence="6 7">
    <name type="scientific">Nocardia lasii</name>
    <dbReference type="NCBI Taxonomy" id="1616107"/>
    <lineage>
        <taxon>Bacteria</taxon>
        <taxon>Bacillati</taxon>
        <taxon>Actinomycetota</taxon>
        <taxon>Actinomycetes</taxon>
        <taxon>Mycobacteriales</taxon>
        <taxon>Nocardiaceae</taxon>
        <taxon>Nocardia</taxon>
    </lineage>
</organism>